<proteinExistence type="inferred from homology"/>
<dbReference type="GO" id="GO:0008171">
    <property type="term" value="F:O-methyltransferase activity"/>
    <property type="evidence" value="ECO:0007669"/>
    <property type="project" value="InterPro"/>
</dbReference>
<keyword evidence="4" id="KW-0460">Magnesium</keyword>
<feature type="binding site" evidence="4">
    <location>
        <position position="157"/>
    </location>
    <ligand>
        <name>Mg(2+)</name>
        <dbReference type="ChEBI" id="CHEBI:18420"/>
    </ligand>
</feature>
<dbReference type="STRING" id="1547283.A9C19_05795"/>
<dbReference type="InterPro" id="IPR050362">
    <property type="entry name" value="Cation-dep_OMT"/>
</dbReference>
<keyword evidence="1 4" id="KW-0489">Methyltransferase</keyword>
<keyword evidence="2 4" id="KW-0808">Transferase</keyword>
<dbReference type="GO" id="GO:0030488">
    <property type="term" value="P:tRNA methylation"/>
    <property type="evidence" value="ECO:0007669"/>
    <property type="project" value="UniProtKB-UniRule"/>
</dbReference>
<dbReference type="AlphaFoldDB" id="A0A1L3MPM1"/>
<protein>
    <recommendedName>
        <fullName evidence="4">tRNA 5-hydroxyuridine methyltransferase</fullName>
        <ecNumber evidence="4">2.1.1.-</ecNumber>
    </recommendedName>
    <alternativeName>
        <fullName evidence="4">ho5U methyltransferase</fullName>
    </alternativeName>
</protein>
<feature type="binding site" evidence="4">
    <location>
        <position position="131"/>
    </location>
    <ligand>
        <name>S-adenosyl-L-methionine</name>
        <dbReference type="ChEBI" id="CHEBI:59789"/>
    </ligand>
</feature>
<evidence type="ECO:0000313" key="5">
    <source>
        <dbReference type="EMBL" id="APH04293.1"/>
    </source>
</evidence>
<comment type="similarity">
    <text evidence="4">Belongs to the class I-like SAM-binding methyltransferase superfamily. Cation-dependent O-methyltransferase family.</text>
</comment>
<dbReference type="InterPro" id="IPR043675">
    <property type="entry name" value="TrmR_methyltr"/>
</dbReference>
<dbReference type="EMBL" id="CP016020">
    <property type="protein sequence ID" value="APH04293.1"/>
    <property type="molecule type" value="Genomic_DNA"/>
</dbReference>
<dbReference type="SUPFAM" id="SSF53335">
    <property type="entry name" value="S-adenosyl-L-methionine-dependent methyltransferases"/>
    <property type="match status" value="1"/>
</dbReference>
<accession>A0A1L3MPM1</accession>
<evidence type="ECO:0000256" key="1">
    <source>
        <dbReference type="ARBA" id="ARBA00022603"/>
    </source>
</evidence>
<dbReference type="Gene3D" id="3.40.50.150">
    <property type="entry name" value="Vaccinia Virus protein VP39"/>
    <property type="match status" value="1"/>
</dbReference>
<dbReference type="PANTHER" id="PTHR10509">
    <property type="entry name" value="O-METHYLTRANSFERASE-RELATED"/>
    <property type="match status" value="1"/>
</dbReference>
<keyword evidence="4" id="KW-0819">tRNA processing</keyword>
<dbReference type="EC" id="2.1.1.-" evidence="4"/>
<sequence>MLSEDVLTYIENLIPDRPPYVTKIEEYALMNSVPIMEKPGIEVLLLLLKMQQPKKIFEIGTAIGYSAIRMALALPETEIVTIELDEERYNQAKIHVKDMGLDHQIKLYLGDALLLSEKIKQHGEFDAFFIDATKAKYTKFFELYEPILSENGVIYTDNVLFKGTVARDRSLLKTRRQRTLVRKLDEYNKMLFTKEGYETTMIPVGDGIAVTRRIERVRGV</sequence>
<evidence type="ECO:0000256" key="2">
    <source>
        <dbReference type="ARBA" id="ARBA00022679"/>
    </source>
</evidence>
<dbReference type="RefSeq" id="WP_072579086.1">
    <property type="nucleotide sequence ID" value="NZ_CP016020.1"/>
</dbReference>
<comment type="subunit">
    <text evidence="4">Homodimer.</text>
</comment>
<organism evidence="5 6">
    <name type="scientific">Bacillus weihaiensis</name>
    <dbReference type="NCBI Taxonomy" id="1547283"/>
    <lineage>
        <taxon>Bacteria</taxon>
        <taxon>Bacillati</taxon>
        <taxon>Bacillota</taxon>
        <taxon>Bacilli</taxon>
        <taxon>Bacillales</taxon>
        <taxon>Bacillaceae</taxon>
        <taxon>Bacillus</taxon>
    </lineage>
</organism>
<keyword evidence="3 4" id="KW-0949">S-adenosyl-L-methionine</keyword>
<feature type="binding site" evidence="4">
    <location>
        <position position="131"/>
    </location>
    <ligand>
        <name>Mg(2+)</name>
        <dbReference type="ChEBI" id="CHEBI:18420"/>
    </ligand>
</feature>
<feature type="binding site" evidence="4">
    <location>
        <position position="66"/>
    </location>
    <ligand>
        <name>S-adenosyl-L-methionine</name>
        <dbReference type="ChEBI" id="CHEBI:59789"/>
    </ligand>
</feature>
<dbReference type="Proteomes" id="UP000181936">
    <property type="component" value="Chromosome"/>
</dbReference>
<dbReference type="HAMAP" id="MF_02217">
    <property type="entry name" value="TrmR_methyltr"/>
    <property type="match status" value="1"/>
</dbReference>
<dbReference type="GO" id="GO:0016300">
    <property type="term" value="F:tRNA (uridine) methyltransferase activity"/>
    <property type="evidence" value="ECO:0007669"/>
    <property type="project" value="UniProtKB-UniRule"/>
</dbReference>
<feature type="binding site" evidence="4">
    <location>
        <position position="83"/>
    </location>
    <ligand>
        <name>S-adenosyl-L-methionine</name>
        <dbReference type="ChEBI" id="CHEBI:59789"/>
    </ligand>
</feature>
<keyword evidence="6" id="KW-1185">Reference proteome</keyword>
<dbReference type="InterPro" id="IPR029063">
    <property type="entry name" value="SAM-dependent_MTases_sf"/>
</dbReference>
<evidence type="ECO:0000313" key="6">
    <source>
        <dbReference type="Proteomes" id="UP000181936"/>
    </source>
</evidence>
<comment type="catalytic activity">
    <reaction evidence="4">
        <text>5-hydroxyuridine(34) in tRNA + S-adenosyl-L-methionine = 5-methoxyuridine(34) in tRNA + S-adenosyl-L-homocysteine + H(+)</text>
        <dbReference type="Rhea" id="RHEA:60524"/>
        <dbReference type="Rhea" id="RHEA-COMP:13381"/>
        <dbReference type="Rhea" id="RHEA-COMP:15591"/>
        <dbReference type="ChEBI" id="CHEBI:15378"/>
        <dbReference type="ChEBI" id="CHEBI:57856"/>
        <dbReference type="ChEBI" id="CHEBI:59789"/>
        <dbReference type="ChEBI" id="CHEBI:136877"/>
        <dbReference type="ChEBI" id="CHEBI:143860"/>
    </reaction>
</comment>
<dbReference type="KEGG" id="bwh:A9C19_05795"/>
<reference evidence="5 6" key="1">
    <citation type="journal article" date="2016" name="Sci. Rep.">
        <title>Complete genome sequence and transcriptomic analysis of a novel marine strain Bacillus weihaiensis reveals the mechanism of brown algae degradation.</title>
        <authorList>
            <person name="Zhu Y."/>
            <person name="Chen P."/>
            <person name="Bao Y."/>
            <person name="Men Y."/>
            <person name="Zeng Y."/>
            <person name="Yang J."/>
            <person name="Sun J."/>
            <person name="Sun Y."/>
        </authorList>
    </citation>
    <scope>NUCLEOTIDE SEQUENCE [LARGE SCALE GENOMIC DNA]</scope>
    <source>
        <strain evidence="5 6">Alg07</strain>
    </source>
</reference>
<feature type="binding site" evidence="4">
    <location>
        <position position="158"/>
    </location>
    <ligand>
        <name>Mg(2+)</name>
        <dbReference type="ChEBI" id="CHEBI:18420"/>
    </ligand>
</feature>
<comment type="function">
    <text evidence="4">Catalyzes the methylation of 5-hydroxyuridine (ho5U) to form 5-methoxyuridine (mo5U) at position 34 in tRNAs.</text>
</comment>
<name>A0A1L3MPM1_9BACI</name>
<dbReference type="PANTHER" id="PTHR10509:SF14">
    <property type="entry name" value="CAFFEOYL-COA O-METHYLTRANSFERASE 3-RELATED"/>
    <property type="match status" value="1"/>
</dbReference>
<dbReference type="Pfam" id="PF01596">
    <property type="entry name" value="Methyltransf_3"/>
    <property type="match status" value="1"/>
</dbReference>
<gene>
    <name evidence="4" type="primary">trmR</name>
    <name evidence="5" type="ORF">A9C19_05795</name>
</gene>
<evidence type="ECO:0000256" key="3">
    <source>
        <dbReference type="ARBA" id="ARBA00022691"/>
    </source>
</evidence>
<feature type="binding site" evidence="4">
    <location>
        <begin position="111"/>
        <end position="112"/>
    </location>
    <ligand>
        <name>S-adenosyl-L-methionine</name>
        <dbReference type="ChEBI" id="CHEBI:59789"/>
    </ligand>
</feature>
<feature type="binding site" evidence="4">
    <location>
        <position position="36"/>
    </location>
    <ligand>
        <name>S-adenosyl-L-methionine</name>
        <dbReference type="ChEBI" id="CHEBI:59789"/>
    </ligand>
</feature>
<dbReference type="OrthoDB" id="9799672at2"/>
<evidence type="ECO:0000256" key="4">
    <source>
        <dbReference type="HAMAP-Rule" id="MF_02217"/>
    </source>
</evidence>
<dbReference type="InterPro" id="IPR002935">
    <property type="entry name" value="SAM_O-MeTrfase"/>
</dbReference>
<dbReference type="GO" id="GO:0008757">
    <property type="term" value="F:S-adenosylmethionine-dependent methyltransferase activity"/>
    <property type="evidence" value="ECO:0007669"/>
    <property type="project" value="TreeGrafter"/>
</dbReference>
<dbReference type="GO" id="GO:0000287">
    <property type="term" value="F:magnesium ion binding"/>
    <property type="evidence" value="ECO:0007669"/>
    <property type="project" value="UniProtKB-UniRule"/>
</dbReference>
<dbReference type="PROSITE" id="PS51682">
    <property type="entry name" value="SAM_OMT_I"/>
    <property type="match status" value="1"/>
</dbReference>
<keyword evidence="4" id="KW-0479">Metal-binding</keyword>